<proteinExistence type="predicted"/>
<evidence type="ECO:0000256" key="1">
    <source>
        <dbReference type="SAM" id="Phobius"/>
    </source>
</evidence>
<keyword evidence="1" id="KW-1133">Transmembrane helix</keyword>
<evidence type="ECO:0000313" key="2">
    <source>
        <dbReference type="EMBL" id="SEL49091.1"/>
    </source>
</evidence>
<dbReference type="AlphaFoldDB" id="A0A1H7QLS4"/>
<evidence type="ECO:0008006" key="4">
    <source>
        <dbReference type="Google" id="ProtNLM"/>
    </source>
</evidence>
<name>A0A1H7QLS4_AQUAM</name>
<protein>
    <recommendedName>
        <fullName evidence="4">DUF4386 domain-containing protein</fullName>
    </recommendedName>
</protein>
<keyword evidence="1" id="KW-0812">Transmembrane</keyword>
<dbReference type="EMBL" id="FOAB01000004">
    <property type="protein sequence ID" value="SEL49091.1"/>
    <property type="molecule type" value="Genomic_DNA"/>
</dbReference>
<keyword evidence="3" id="KW-1185">Reference proteome</keyword>
<reference evidence="2 3" key="1">
    <citation type="submission" date="2016-10" db="EMBL/GenBank/DDBJ databases">
        <authorList>
            <person name="de Groot N.N."/>
        </authorList>
    </citation>
    <scope>NUCLEOTIDE SEQUENCE [LARGE SCALE GENOMIC DNA]</scope>
    <source>
        <strain evidence="2 3">DSM 25232</strain>
    </source>
</reference>
<organism evidence="2 3">
    <name type="scientific">Aquimarina amphilecti</name>
    <dbReference type="NCBI Taxonomy" id="1038014"/>
    <lineage>
        <taxon>Bacteria</taxon>
        <taxon>Pseudomonadati</taxon>
        <taxon>Bacteroidota</taxon>
        <taxon>Flavobacteriia</taxon>
        <taxon>Flavobacteriales</taxon>
        <taxon>Flavobacteriaceae</taxon>
        <taxon>Aquimarina</taxon>
    </lineage>
</organism>
<feature type="transmembrane region" description="Helical" evidence="1">
    <location>
        <begin position="134"/>
        <end position="153"/>
    </location>
</feature>
<dbReference type="RefSeq" id="WP_091409117.1">
    <property type="nucleotide sequence ID" value="NZ_FOAB01000004.1"/>
</dbReference>
<dbReference type="STRING" id="1038014.SAMN04487910_2617"/>
<sequence>METNFYRSTGLSLTIGSFLAIVTMILHPAGGDIAHIIKVAVPIKIAHSLAICCLPFILFGFYGLTHRLSEKWKLSTLALIVIAFGLFAAMLAAMFNGLILPSFLSQYSENIEQSQNTLLYIINYGFAINKALDYVFIISLCFAITIYSLLLIRSGKLPKFIGYLGVLILIVSIVGAVSNYAFTSLIGFRIFVFSIAAWILFSGIALIRLKE</sequence>
<dbReference type="OrthoDB" id="1163320at2"/>
<feature type="transmembrane region" description="Helical" evidence="1">
    <location>
        <begin position="188"/>
        <end position="207"/>
    </location>
</feature>
<keyword evidence="1" id="KW-0472">Membrane</keyword>
<gene>
    <name evidence="2" type="ORF">SAMN04487910_2617</name>
</gene>
<feature type="transmembrane region" description="Helical" evidence="1">
    <location>
        <begin position="12"/>
        <end position="30"/>
    </location>
</feature>
<dbReference type="Proteomes" id="UP000198521">
    <property type="component" value="Unassembled WGS sequence"/>
</dbReference>
<evidence type="ECO:0000313" key="3">
    <source>
        <dbReference type="Proteomes" id="UP000198521"/>
    </source>
</evidence>
<feature type="transmembrane region" description="Helical" evidence="1">
    <location>
        <begin position="160"/>
        <end position="182"/>
    </location>
</feature>
<accession>A0A1H7QLS4</accession>
<feature type="transmembrane region" description="Helical" evidence="1">
    <location>
        <begin position="45"/>
        <end position="65"/>
    </location>
</feature>
<feature type="transmembrane region" description="Helical" evidence="1">
    <location>
        <begin position="77"/>
        <end position="99"/>
    </location>
</feature>